<reference evidence="2 3" key="1">
    <citation type="journal article" date="2015" name="Proc. Natl. Acad. Sci. U.S.A.">
        <title>The resurrection genome of Boea hygrometrica: A blueprint for survival of dehydration.</title>
        <authorList>
            <person name="Xiao L."/>
            <person name="Yang G."/>
            <person name="Zhang L."/>
            <person name="Yang X."/>
            <person name="Zhao S."/>
            <person name="Ji Z."/>
            <person name="Zhou Q."/>
            <person name="Hu M."/>
            <person name="Wang Y."/>
            <person name="Chen M."/>
            <person name="Xu Y."/>
            <person name="Jin H."/>
            <person name="Xiao X."/>
            <person name="Hu G."/>
            <person name="Bao F."/>
            <person name="Hu Y."/>
            <person name="Wan P."/>
            <person name="Li L."/>
            <person name="Deng X."/>
            <person name="Kuang T."/>
            <person name="Xiang C."/>
            <person name="Zhu J.K."/>
            <person name="Oliver M.J."/>
            <person name="He Y."/>
        </authorList>
    </citation>
    <scope>NUCLEOTIDE SEQUENCE [LARGE SCALE GENOMIC DNA]</scope>
    <source>
        <strain evidence="3">cv. XS01</strain>
    </source>
</reference>
<evidence type="ECO:0000256" key="1">
    <source>
        <dbReference type="SAM" id="SignalP"/>
    </source>
</evidence>
<dbReference type="AlphaFoldDB" id="A0A2Z7CQ19"/>
<feature type="signal peptide" evidence="1">
    <location>
        <begin position="1"/>
        <end position="24"/>
    </location>
</feature>
<dbReference type="Proteomes" id="UP000250235">
    <property type="component" value="Unassembled WGS sequence"/>
</dbReference>
<feature type="chain" id="PRO_5016425232" evidence="1">
    <location>
        <begin position="25"/>
        <end position="259"/>
    </location>
</feature>
<name>A0A2Z7CQ19_9LAMI</name>
<evidence type="ECO:0000313" key="2">
    <source>
        <dbReference type="EMBL" id="KZV49170.1"/>
    </source>
</evidence>
<organism evidence="2 3">
    <name type="scientific">Dorcoceras hygrometricum</name>
    <dbReference type="NCBI Taxonomy" id="472368"/>
    <lineage>
        <taxon>Eukaryota</taxon>
        <taxon>Viridiplantae</taxon>
        <taxon>Streptophyta</taxon>
        <taxon>Embryophyta</taxon>
        <taxon>Tracheophyta</taxon>
        <taxon>Spermatophyta</taxon>
        <taxon>Magnoliopsida</taxon>
        <taxon>eudicotyledons</taxon>
        <taxon>Gunneridae</taxon>
        <taxon>Pentapetalae</taxon>
        <taxon>asterids</taxon>
        <taxon>lamiids</taxon>
        <taxon>Lamiales</taxon>
        <taxon>Gesneriaceae</taxon>
        <taxon>Didymocarpoideae</taxon>
        <taxon>Trichosporeae</taxon>
        <taxon>Loxocarpinae</taxon>
        <taxon>Dorcoceras</taxon>
    </lineage>
</organism>
<accession>A0A2Z7CQ19</accession>
<gene>
    <name evidence="2" type="ORF">F511_04439</name>
</gene>
<proteinExistence type="predicted"/>
<keyword evidence="1" id="KW-0732">Signal</keyword>
<keyword evidence="3" id="KW-1185">Reference proteome</keyword>
<evidence type="ECO:0000313" key="3">
    <source>
        <dbReference type="Proteomes" id="UP000250235"/>
    </source>
</evidence>
<sequence length="259" mass="29670">MHSNSWFIIAYDWMYCCLRLDVLAAGFPVVGREMLATGFPNDCAKPSSESYEGKTLSYQLMQTTSFCNRQLQTPTAGCTVNGYFYCLLVSLERSTCWFLARNHLLNLTKAKRCRFNLCKRHRFAIANFKHQLLVVLRLDTSCTTSLHLLRFSSQLLIMMTSSLLLIASSRIYADVITADSRFLFASIQQLIQLLLYRSNLSLSFQFQLATLLSFRSSWSSYWCSCWSTFSLALAAGSYRSSWFTMLQLVQLGLRLITNN</sequence>
<dbReference type="EMBL" id="KQ993255">
    <property type="protein sequence ID" value="KZV49170.1"/>
    <property type="molecule type" value="Genomic_DNA"/>
</dbReference>
<protein>
    <submittedName>
        <fullName evidence="2">Uncharacterized protein</fullName>
    </submittedName>
</protein>